<comment type="caution">
    <text evidence="4">The sequence shown here is derived from an EMBL/GenBank/DDBJ whole genome shotgun (WGS) entry which is preliminary data.</text>
</comment>
<dbReference type="SUPFAM" id="SSF51445">
    <property type="entry name" value="(Trans)glycosidases"/>
    <property type="match status" value="1"/>
</dbReference>
<evidence type="ECO:0000313" key="5">
    <source>
        <dbReference type="Proteomes" id="UP000438120"/>
    </source>
</evidence>
<protein>
    <submittedName>
        <fullName evidence="4">Alpha-glycosidase</fullName>
    </submittedName>
</protein>
<dbReference type="GO" id="GO:0004553">
    <property type="term" value="F:hydrolase activity, hydrolyzing O-glycosyl compounds"/>
    <property type="evidence" value="ECO:0007669"/>
    <property type="project" value="InterPro"/>
</dbReference>
<keyword evidence="2 4" id="KW-0326">Glycosidase</keyword>
<reference evidence="4 5" key="1">
    <citation type="submission" date="2019-08" db="EMBL/GenBank/DDBJ databases">
        <title>In-depth cultivation of the pig gut microbiome towards novel bacterial diversity and tailored functional studies.</title>
        <authorList>
            <person name="Wylensek D."/>
            <person name="Hitch T.C.A."/>
            <person name="Clavel T."/>
        </authorList>
    </citation>
    <scope>NUCLEOTIDE SEQUENCE [LARGE SCALE GENOMIC DNA]</scope>
    <source>
        <strain evidence="4 5">Bifido-178-WT-2B</strain>
    </source>
</reference>
<dbReference type="InterPro" id="IPR013783">
    <property type="entry name" value="Ig-like_fold"/>
</dbReference>
<organism evidence="4 5">
    <name type="scientific">Lactobacillus porci</name>
    <dbReference type="NCBI Taxonomy" id="2012477"/>
    <lineage>
        <taxon>Bacteria</taxon>
        <taxon>Bacillati</taxon>
        <taxon>Bacillota</taxon>
        <taxon>Bacilli</taxon>
        <taxon>Lactobacillales</taxon>
        <taxon>Lactobacillaceae</taxon>
        <taxon>Lactobacillus</taxon>
    </lineage>
</organism>
<dbReference type="InterPro" id="IPR045857">
    <property type="entry name" value="O16G_dom_2"/>
</dbReference>
<dbReference type="Gene3D" id="2.60.40.10">
    <property type="entry name" value="Immunoglobulins"/>
    <property type="match status" value="1"/>
</dbReference>
<dbReference type="CDD" id="cd02857">
    <property type="entry name" value="E_set_CDase_PDE_N"/>
    <property type="match status" value="1"/>
</dbReference>
<dbReference type="CDD" id="cd11338">
    <property type="entry name" value="AmyAc_CMD"/>
    <property type="match status" value="1"/>
</dbReference>
<dbReference type="SUPFAM" id="SSF81296">
    <property type="entry name" value="E set domains"/>
    <property type="match status" value="1"/>
</dbReference>
<dbReference type="InterPro" id="IPR014756">
    <property type="entry name" value="Ig_E-set"/>
</dbReference>
<dbReference type="Proteomes" id="UP000438120">
    <property type="component" value="Unassembled WGS sequence"/>
</dbReference>
<dbReference type="PANTHER" id="PTHR10357:SF210">
    <property type="entry name" value="MALTODEXTRIN GLUCOSIDASE"/>
    <property type="match status" value="1"/>
</dbReference>
<dbReference type="SMART" id="SM00642">
    <property type="entry name" value="Aamy"/>
    <property type="match status" value="1"/>
</dbReference>
<dbReference type="Gene3D" id="3.20.20.80">
    <property type="entry name" value="Glycosidases"/>
    <property type="match status" value="1"/>
</dbReference>
<dbReference type="PANTHER" id="PTHR10357">
    <property type="entry name" value="ALPHA-AMYLASE FAMILY MEMBER"/>
    <property type="match status" value="1"/>
</dbReference>
<keyword evidence="1" id="KW-0378">Hydrolase</keyword>
<dbReference type="EMBL" id="VUMX01000010">
    <property type="protein sequence ID" value="MST86978.1"/>
    <property type="molecule type" value="Genomic_DNA"/>
</dbReference>
<dbReference type="OrthoDB" id="9805159at2"/>
<dbReference type="Pfam" id="PF00128">
    <property type="entry name" value="Alpha-amylase"/>
    <property type="match status" value="1"/>
</dbReference>
<keyword evidence="5" id="KW-1185">Reference proteome</keyword>
<evidence type="ECO:0000259" key="3">
    <source>
        <dbReference type="SMART" id="SM00642"/>
    </source>
</evidence>
<dbReference type="InterPro" id="IPR006047">
    <property type="entry name" value="GH13_cat_dom"/>
</dbReference>
<feature type="domain" description="Glycosyl hydrolase family 13 catalytic" evidence="3">
    <location>
        <begin position="138"/>
        <end position="497"/>
    </location>
</feature>
<dbReference type="InterPro" id="IPR004185">
    <property type="entry name" value="Glyco_hydro_13_lg-like_dom"/>
</dbReference>
<dbReference type="Pfam" id="PF02903">
    <property type="entry name" value="Alpha-amylase_N"/>
    <property type="match status" value="1"/>
</dbReference>
<dbReference type="Gene3D" id="3.90.400.10">
    <property type="entry name" value="Oligo-1,6-glucosidase, Domain 2"/>
    <property type="match status" value="1"/>
</dbReference>
<name>A0A6A8MDW2_9LACO</name>
<dbReference type="GO" id="GO:0005975">
    <property type="term" value="P:carbohydrate metabolic process"/>
    <property type="evidence" value="ECO:0007669"/>
    <property type="project" value="InterPro"/>
</dbReference>
<evidence type="ECO:0000313" key="4">
    <source>
        <dbReference type="EMBL" id="MST86978.1"/>
    </source>
</evidence>
<dbReference type="InterPro" id="IPR017853">
    <property type="entry name" value="GH"/>
</dbReference>
<dbReference type="RefSeq" id="WP_154548289.1">
    <property type="nucleotide sequence ID" value="NZ_VUMX01000010.1"/>
</dbReference>
<dbReference type="AlphaFoldDB" id="A0A6A8MDW2"/>
<proteinExistence type="predicted"/>
<evidence type="ECO:0000256" key="2">
    <source>
        <dbReference type="ARBA" id="ARBA00023295"/>
    </source>
</evidence>
<accession>A0A6A8MDW2</accession>
<evidence type="ECO:0000256" key="1">
    <source>
        <dbReference type="ARBA" id="ARBA00022801"/>
    </source>
</evidence>
<sequence>MQTAALRHRPESEDCFLINKEQMKVRLHTGKDIKEVRVYYADVHEPLEKKRELSLTLAGHGQVQDYWEGTLTLPLHRAQYLFEVIGLDGSKCVYGDRGLREDEEAAYEDPNNYFKLPYFHEIDMVKTPDWVKHTVWYQIFPERFANGDKQNDRPGTKAWNPEDHPTREDFYGGDLQGVLDHLDYLKQLGVNGLYFCPIFKASSNHKYDTIDYLEIDPDFGDKKLFAQLVNAAHERGMHVMLDAVFNHMGDHSLQWQDVVKNGAKSRFAGWFHINRFPVEPYDPEDPSYETFAFEKHMPKLNTANPEVQDYLLTIATYWVKEFDIDAWRLDVADEVDHHFWKAFHDAVVAIKPDFYILGESWHSSQSWLNGGEFSGVMNYPFTGLISDHFLKGTQDAKTMTELLTDQLFLYRDQTNSVMLNVLDSHDTPRIKTVAGEDEDKALQALAFTFLQTGTPCIYYGTEMGMSGGADPDCRKPMDWSKAGSPVWEAVSRLIKFRLAHAKTLSQGTTLLEVAENGLVHVKRAGAEKVEAWFNTTDQPVEVKADAALSQKYADGKLAPKGYVIETM</sequence>
<gene>
    <name evidence="4" type="ORF">FYJ62_04840</name>
</gene>